<keyword evidence="3" id="KW-0808">Transferase</keyword>
<keyword evidence="4" id="KW-1185">Reference proteome</keyword>
<dbReference type="RefSeq" id="WP_284485737.1">
    <property type="nucleotide sequence ID" value="NZ_JASNJE010000013.1"/>
</dbReference>
<dbReference type="InterPro" id="IPR027417">
    <property type="entry name" value="P-loop_NTPase"/>
</dbReference>
<dbReference type="InterPro" id="IPR050238">
    <property type="entry name" value="DNA_Rep/Repair_Clamp_Loader"/>
</dbReference>
<dbReference type="PANTHER" id="PTHR11669:SF8">
    <property type="entry name" value="DNA POLYMERASE III SUBUNIT DELTA"/>
    <property type="match status" value="1"/>
</dbReference>
<dbReference type="GO" id="GO:0003887">
    <property type="term" value="F:DNA-directed DNA polymerase activity"/>
    <property type="evidence" value="ECO:0007669"/>
    <property type="project" value="UniProtKB-EC"/>
</dbReference>
<dbReference type="Proteomes" id="UP001227126">
    <property type="component" value="Unassembled WGS sequence"/>
</dbReference>
<dbReference type="NCBIfam" id="NF005677">
    <property type="entry name" value="PRK07471.1"/>
    <property type="match status" value="1"/>
</dbReference>
<evidence type="ECO:0000259" key="2">
    <source>
        <dbReference type="SMART" id="SM00382"/>
    </source>
</evidence>
<evidence type="ECO:0000256" key="1">
    <source>
        <dbReference type="SAM" id="MobiDB-lite"/>
    </source>
</evidence>
<dbReference type="SMART" id="SM00382">
    <property type="entry name" value="AAA"/>
    <property type="match status" value="1"/>
</dbReference>
<evidence type="ECO:0000313" key="4">
    <source>
        <dbReference type="Proteomes" id="UP001227126"/>
    </source>
</evidence>
<protein>
    <submittedName>
        <fullName evidence="3">DNA polymerase III subunit delta</fullName>
        <ecNumber evidence="3">2.7.7.7</ecNumber>
    </submittedName>
</protein>
<reference evidence="3 4" key="1">
    <citation type="submission" date="2023-05" db="EMBL/GenBank/DDBJ databases">
        <title>Sedimentitalea sp. nov. JM2-8.</title>
        <authorList>
            <person name="Huang J."/>
        </authorList>
    </citation>
    <scope>NUCLEOTIDE SEQUENCE [LARGE SCALE GENOMIC DNA]</scope>
    <source>
        <strain evidence="3 4">JM2-8</strain>
    </source>
</reference>
<name>A0ABT7FFD7_9RHOB</name>
<organism evidence="3 4">
    <name type="scientific">Sedimentitalea xiamensis</name>
    <dbReference type="NCBI Taxonomy" id="3050037"/>
    <lineage>
        <taxon>Bacteria</taxon>
        <taxon>Pseudomonadati</taxon>
        <taxon>Pseudomonadota</taxon>
        <taxon>Alphaproteobacteria</taxon>
        <taxon>Rhodobacterales</taxon>
        <taxon>Paracoccaceae</taxon>
        <taxon>Sedimentitalea</taxon>
    </lineage>
</organism>
<dbReference type="Pfam" id="PF13177">
    <property type="entry name" value="DNA_pol3_delta2"/>
    <property type="match status" value="1"/>
</dbReference>
<dbReference type="InterPro" id="IPR003593">
    <property type="entry name" value="AAA+_ATPase"/>
</dbReference>
<accession>A0ABT7FFD7</accession>
<gene>
    <name evidence="3" type="ORF">QO034_11800</name>
</gene>
<comment type="caution">
    <text evidence="3">The sequence shown here is derived from an EMBL/GenBank/DDBJ whole genome shotgun (WGS) entry which is preliminary data.</text>
</comment>
<dbReference type="EMBL" id="JASNJE010000013">
    <property type="protein sequence ID" value="MDK3073798.1"/>
    <property type="molecule type" value="Genomic_DNA"/>
</dbReference>
<feature type="domain" description="AAA+ ATPase" evidence="2">
    <location>
        <begin position="42"/>
        <end position="205"/>
    </location>
</feature>
<keyword evidence="3" id="KW-0548">Nucleotidyltransferase</keyword>
<evidence type="ECO:0000313" key="3">
    <source>
        <dbReference type="EMBL" id="MDK3073798.1"/>
    </source>
</evidence>
<proteinExistence type="predicted"/>
<dbReference type="PANTHER" id="PTHR11669">
    <property type="entry name" value="REPLICATION FACTOR C / DNA POLYMERASE III GAMMA-TAU SUBUNIT"/>
    <property type="match status" value="1"/>
</dbReference>
<dbReference type="SUPFAM" id="SSF52540">
    <property type="entry name" value="P-loop containing nucleoside triphosphate hydrolases"/>
    <property type="match status" value="1"/>
</dbReference>
<dbReference type="EC" id="2.7.7.7" evidence="3"/>
<feature type="region of interest" description="Disordered" evidence="1">
    <location>
        <begin position="1"/>
        <end position="20"/>
    </location>
</feature>
<sequence length="382" mass="40384">MSEDHPLPDQVPGAPHPRETRTLFGQDAAQDAFLEAFNSGRMHHAWLLTGPRGVGKATLAWRMARFLLATPPAAGAGLFGAPLPATSLDIDPEHPVARRILAGAEPGLAAITRTVNEKTDRMRNEIVVEDIRRLSRFFGLSAADGGHRVVIVDDADEMNTSAANALLKMLEEPPARTTLLLVSHQPSGLLPTIRSRCRTLRLRPLDTGGMQSALAQIGLETPRSADELVHLATLASGSVGAALRLINLGGLQTYSELVAILSSLPRLDRVQALALADAAAARGASDRFDLLLTLIDILLVRLARTGASGTAPLPEAAAGEAAVLARLSDTVRMGRSWADIAATITARGRHGQAVNLDPAALVLDTVFKIQETAAGAPRAPRP</sequence>
<dbReference type="Gene3D" id="3.40.50.300">
    <property type="entry name" value="P-loop containing nucleotide triphosphate hydrolases"/>
    <property type="match status" value="1"/>
</dbReference>